<dbReference type="InterPro" id="IPR001851">
    <property type="entry name" value="ABC_transp_permease"/>
</dbReference>
<comment type="subcellular location">
    <subcellularLocation>
        <location evidence="1">Cell membrane</location>
        <topology evidence="1">Multi-pass membrane protein</topology>
    </subcellularLocation>
</comment>
<keyword evidence="5 6" id="KW-0472">Membrane</keyword>
<dbReference type="Proteomes" id="UP000277864">
    <property type="component" value="Unassembled WGS sequence"/>
</dbReference>
<keyword evidence="4 6" id="KW-1133">Transmembrane helix</keyword>
<dbReference type="OrthoDB" id="9778389at2"/>
<evidence type="ECO:0000256" key="1">
    <source>
        <dbReference type="ARBA" id="ARBA00004651"/>
    </source>
</evidence>
<evidence type="ECO:0000256" key="3">
    <source>
        <dbReference type="ARBA" id="ARBA00022692"/>
    </source>
</evidence>
<feature type="transmembrane region" description="Helical" evidence="6">
    <location>
        <begin position="53"/>
        <end position="77"/>
    </location>
</feature>
<proteinExistence type="predicted"/>
<sequence length="305" mass="32760">MLNFLTHLPSIFISSVSQGFLWSFLAVGVYITFRLLDIPDMTTEGSFPLGGAIVSILILQGASPVISTSLAVLGGMLAGLITGLLHTKLKIPALLAGIITMTGLYSINSRIMANSATLSLIQQPTVFSWFEKILKQPHLSIIILGGMLLLILLPLLYLFFQTEIGLAIIATGDNLTMSQANGINTNSTQLLGYMLANGLIALSGALLTQQKGFSDLNAGIGTIVIGLASIIVAEVLFKQKPLLTRLFTIVLGTVVYRLILAFILELPIQANDNKFFSALFLAGCLCLPLLQQQEKKLKKGVTYHG</sequence>
<dbReference type="EMBL" id="PXZH01000007">
    <property type="protein sequence ID" value="RST88616.1"/>
    <property type="molecule type" value="Genomic_DNA"/>
</dbReference>
<dbReference type="Pfam" id="PF02653">
    <property type="entry name" value="BPD_transp_2"/>
    <property type="match status" value="1"/>
</dbReference>
<dbReference type="RefSeq" id="WP_125943922.1">
    <property type="nucleotide sequence ID" value="NZ_PXZH01000007.1"/>
</dbReference>
<feature type="transmembrane region" description="Helical" evidence="6">
    <location>
        <begin position="190"/>
        <end position="207"/>
    </location>
</feature>
<evidence type="ECO:0000313" key="8">
    <source>
        <dbReference type="Proteomes" id="UP000277864"/>
    </source>
</evidence>
<keyword evidence="3 6" id="KW-0812">Transmembrane</keyword>
<evidence type="ECO:0000256" key="5">
    <source>
        <dbReference type="ARBA" id="ARBA00023136"/>
    </source>
</evidence>
<feature type="transmembrane region" description="Helical" evidence="6">
    <location>
        <begin position="246"/>
        <end position="268"/>
    </location>
</feature>
<feature type="transmembrane region" description="Helical" evidence="6">
    <location>
        <begin position="12"/>
        <end position="33"/>
    </location>
</feature>
<dbReference type="GO" id="GO:0005886">
    <property type="term" value="C:plasma membrane"/>
    <property type="evidence" value="ECO:0007669"/>
    <property type="project" value="UniProtKB-SubCell"/>
</dbReference>
<dbReference type="PANTHER" id="PTHR32196">
    <property type="entry name" value="ABC TRANSPORTER PERMEASE PROTEIN YPHD-RELATED-RELATED"/>
    <property type="match status" value="1"/>
</dbReference>
<dbReference type="GO" id="GO:0022857">
    <property type="term" value="F:transmembrane transporter activity"/>
    <property type="evidence" value="ECO:0007669"/>
    <property type="project" value="InterPro"/>
</dbReference>
<keyword evidence="8" id="KW-1185">Reference proteome</keyword>
<feature type="transmembrane region" description="Helical" evidence="6">
    <location>
        <begin position="139"/>
        <end position="160"/>
    </location>
</feature>
<protein>
    <submittedName>
        <fullName evidence="7">ABC transporter permease</fullName>
    </submittedName>
</protein>
<feature type="transmembrane region" description="Helical" evidence="6">
    <location>
        <begin position="89"/>
        <end position="107"/>
    </location>
</feature>
<reference evidence="7 8" key="1">
    <citation type="submission" date="2018-03" db="EMBL/GenBank/DDBJ databases">
        <authorList>
            <person name="Gulvik C.A."/>
        </authorList>
    </citation>
    <scope>NUCLEOTIDE SEQUENCE [LARGE SCALE GENOMIC DNA]</scope>
    <source>
        <strain evidence="7 8">JCM 31581</strain>
    </source>
</reference>
<feature type="transmembrane region" description="Helical" evidence="6">
    <location>
        <begin position="219"/>
        <end position="237"/>
    </location>
</feature>
<dbReference type="PANTHER" id="PTHR32196:SF69">
    <property type="entry name" value="BRANCHED-CHAIN AMINO ACID TRANSPORT SYSTEM, PERMEASE PROTEIN"/>
    <property type="match status" value="1"/>
</dbReference>
<evidence type="ECO:0000313" key="7">
    <source>
        <dbReference type="EMBL" id="RST88616.1"/>
    </source>
</evidence>
<evidence type="ECO:0000256" key="6">
    <source>
        <dbReference type="SAM" id="Phobius"/>
    </source>
</evidence>
<evidence type="ECO:0000256" key="4">
    <source>
        <dbReference type="ARBA" id="ARBA00022989"/>
    </source>
</evidence>
<dbReference type="CDD" id="cd06574">
    <property type="entry name" value="TM_PBP1_branched-chain-AA_like"/>
    <property type="match status" value="1"/>
</dbReference>
<feature type="transmembrane region" description="Helical" evidence="6">
    <location>
        <begin position="274"/>
        <end position="290"/>
    </location>
</feature>
<evidence type="ECO:0000256" key="2">
    <source>
        <dbReference type="ARBA" id="ARBA00022475"/>
    </source>
</evidence>
<dbReference type="AlphaFoldDB" id="A0A3S0GCE4"/>
<organism evidence="7 8">
    <name type="scientific">Vagococcus humatus</name>
    <dbReference type="NCBI Taxonomy" id="1889241"/>
    <lineage>
        <taxon>Bacteria</taxon>
        <taxon>Bacillati</taxon>
        <taxon>Bacillota</taxon>
        <taxon>Bacilli</taxon>
        <taxon>Lactobacillales</taxon>
        <taxon>Enterococcaceae</taxon>
        <taxon>Vagococcus</taxon>
    </lineage>
</organism>
<comment type="caution">
    <text evidence="7">The sequence shown here is derived from an EMBL/GenBank/DDBJ whole genome shotgun (WGS) entry which is preliminary data.</text>
</comment>
<name>A0A3S0GCE4_9ENTE</name>
<accession>A0A3S0GCE4</accession>
<gene>
    <name evidence="7" type="ORF">C7P63_09515</name>
</gene>
<keyword evidence="2" id="KW-1003">Cell membrane</keyword>